<evidence type="ECO:0000313" key="9">
    <source>
        <dbReference type="Proteomes" id="UP000294927"/>
    </source>
</evidence>
<keyword evidence="6 7" id="KW-0472">Membrane</keyword>
<feature type="transmembrane region" description="Helical" evidence="7">
    <location>
        <begin position="12"/>
        <end position="32"/>
    </location>
</feature>
<dbReference type="InterPro" id="IPR001991">
    <property type="entry name" value="Na-dicarboxylate_symporter"/>
</dbReference>
<feature type="transmembrane region" description="Helical" evidence="7">
    <location>
        <begin position="87"/>
        <end position="108"/>
    </location>
</feature>
<dbReference type="SUPFAM" id="SSF118215">
    <property type="entry name" value="Proton glutamate symport protein"/>
    <property type="match status" value="1"/>
</dbReference>
<evidence type="ECO:0000256" key="4">
    <source>
        <dbReference type="ARBA" id="ARBA00022692"/>
    </source>
</evidence>
<dbReference type="PANTHER" id="PTHR42865">
    <property type="entry name" value="PROTON/GLUTAMATE-ASPARTATE SYMPORTER"/>
    <property type="match status" value="1"/>
</dbReference>
<dbReference type="GO" id="GO:0005886">
    <property type="term" value="C:plasma membrane"/>
    <property type="evidence" value="ECO:0007669"/>
    <property type="project" value="UniProtKB-SubCell"/>
</dbReference>
<keyword evidence="9" id="KW-1185">Reference proteome</keyword>
<dbReference type="Pfam" id="PF00375">
    <property type="entry name" value="SDF"/>
    <property type="match status" value="1"/>
</dbReference>
<dbReference type="GO" id="GO:0006835">
    <property type="term" value="P:dicarboxylic acid transport"/>
    <property type="evidence" value="ECO:0007669"/>
    <property type="project" value="TreeGrafter"/>
</dbReference>
<comment type="caution">
    <text evidence="8">The sequence shown here is derived from an EMBL/GenBank/DDBJ whole genome shotgun (WGS) entry which is preliminary data.</text>
</comment>
<proteinExistence type="predicted"/>
<sequence>MSDTHIQRPRRNTVFGVAVLGGLVLGAVLGFIAKQGDVSWLATTLSRIGDIFVSLVQFTIIPLVFTAIVVGITSLRGLGGPRTVAQLGGRTLLWFAVTSLIAVCIGATDRARGQPGQRGPGHAVR</sequence>
<name>A0A4R7VV33_9PSEU</name>
<dbReference type="Proteomes" id="UP000294927">
    <property type="component" value="Unassembled WGS sequence"/>
</dbReference>
<protein>
    <submittedName>
        <fullName evidence="8">Sodium:dicarboxylate symporter family protein</fullName>
    </submittedName>
</protein>
<keyword evidence="4 7" id="KW-0812">Transmembrane</keyword>
<organism evidence="8 9">
    <name type="scientific">Actinophytocola oryzae</name>
    <dbReference type="NCBI Taxonomy" id="502181"/>
    <lineage>
        <taxon>Bacteria</taxon>
        <taxon>Bacillati</taxon>
        <taxon>Actinomycetota</taxon>
        <taxon>Actinomycetes</taxon>
        <taxon>Pseudonocardiales</taxon>
        <taxon>Pseudonocardiaceae</taxon>
    </lineage>
</organism>
<keyword evidence="3" id="KW-1003">Cell membrane</keyword>
<comment type="subcellular location">
    <subcellularLocation>
        <location evidence="1">Cell membrane</location>
        <topology evidence="1">Multi-pass membrane protein</topology>
    </subcellularLocation>
</comment>
<reference evidence="8 9" key="1">
    <citation type="submission" date="2019-03" db="EMBL/GenBank/DDBJ databases">
        <title>Genomic Encyclopedia of Archaeal and Bacterial Type Strains, Phase II (KMG-II): from individual species to whole genera.</title>
        <authorList>
            <person name="Goeker M."/>
        </authorList>
    </citation>
    <scope>NUCLEOTIDE SEQUENCE [LARGE SCALE GENOMIC DNA]</scope>
    <source>
        <strain evidence="8 9">DSM 45499</strain>
    </source>
</reference>
<accession>A0A4R7VV33</accession>
<dbReference type="GO" id="GO:0015293">
    <property type="term" value="F:symporter activity"/>
    <property type="evidence" value="ECO:0007669"/>
    <property type="project" value="UniProtKB-KW"/>
</dbReference>
<evidence type="ECO:0000256" key="1">
    <source>
        <dbReference type="ARBA" id="ARBA00004651"/>
    </source>
</evidence>
<dbReference type="Gene3D" id="1.10.3860.10">
    <property type="entry name" value="Sodium:dicarboxylate symporter"/>
    <property type="match status" value="1"/>
</dbReference>
<evidence type="ECO:0000256" key="3">
    <source>
        <dbReference type="ARBA" id="ARBA00022475"/>
    </source>
</evidence>
<dbReference type="InterPro" id="IPR036458">
    <property type="entry name" value="Na:dicarbo_symporter_sf"/>
</dbReference>
<dbReference type="PANTHER" id="PTHR42865:SF7">
    <property type="entry name" value="PROTON_GLUTAMATE-ASPARTATE SYMPORTER"/>
    <property type="match status" value="1"/>
</dbReference>
<dbReference type="AlphaFoldDB" id="A0A4R7VV33"/>
<evidence type="ECO:0000256" key="2">
    <source>
        <dbReference type="ARBA" id="ARBA00022448"/>
    </source>
</evidence>
<dbReference type="PRINTS" id="PR00173">
    <property type="entry name" value="EDTRNSPORT"/>
</dbReference>
<evidence type="ECO:0000313" key="8">
    <source>
        <dbReference type="EMBL" id="TDV53863.1"/>
    </source>
</evidence>
<dbReference type="EMBL" id="SOCP01000004">
    <property type="protein sequence ID" value="TDV53863.1"/>
    <property type="molecule type" value="Genomic_DNA"/>
</dbReference>
<keyword evidence="5 7" id="KW-1133">Transmembrane helix</keyword>
<gene>
    <name evidence="8" type="ORF">CLV71_104331</name>
</gene>
<evidence type="ECO:0000256" key="6">
    <source>
        <dbReference type="ARBA" id="ARBA00023136"/>
    </source>
</evidence>
<evidence type="ECO:0000256" key="5">
    <source>
        <dbReference type="ARBA" id="ARBA00022989"/>
    </source>
</evidence>
<feature type="transmembrane region" description="Helical" evidence="7">
    <location>
        <begin position="52"/>
        <end position="75"/>
    </location>
</feature>
<keyword evidence="2" id="KW-0813">Transport</keyword>
<evidence type="ECO:0000256" key="7">
    <source>
        <dbReference type="SAM" id="Phobius"/>
    </source>
</evidence>